<keyword evidence="4" id="KW-1185">Reference proteome</keyword>
<reference evidence="3 4" key="1">
    <citation type="submission" date="2020-02" db="EMBL/GenBank/DDBJ databases">
        <authorList>
            <person name="Ferguson B K."/>
        </authorList>
    </citation>
    <scope>NUCLEOTIDE SEQUENCE [LARGE SCALE GENOMIC DNA]</scope>
</reference>
<feature type="region of interest" description="Disordered" evidence="1">
    <location>
        <begin position="52"/>
        <end position="74"/>
    </location>
</feature>
<proteinExistence type="predicted"/>
<feature type="region of interest" description="Disordered" evidence="1">
    <location>
        <begin position="207"/>
        <end position="254"/>
    </location>
</feature>
<evidence type="ECO:0000256" key="2">
    <source>
        <dbReference type="SAM" id="Phobius"/>
    </source>
</evidence>
<accession>A0A6H5I9T1</accession>
<evidence type="ECO:0000313" key="4">
    <source>
        <dbReference type="Proteomes" id="UP000479190"/>
    </source>
</evidence>
<gene>
    <name evidence="3" type="ORF">TBRA_LOCUS5330</name>
</gene>
<dbReference type="EMBL" id="CADCXV010000708">
    <property type="protein sequence ID" value="CAB0033421.1"/>
    <property type="molecule type" value="Genomic_DNA"/>
</dbReference>
<name>A0A6H5I9T1_9HYME</name>
<feature type="transmembrane region" description="Helical" evidence="2">
    <location>
        <begin position="157"/>
        <end position="178"/>
    </location>
</feature>
<keyword evidence="2" id="KW-0812">Transmembrane</keyword>
<dbReference type="Proteomes" id="UP000479190">
    <property type="component" value="Unassembled WGS sequence"/>
</dbReference>
<protein>
    <submittedName>
        <fullName evidence="3">Uncharacterized protein</fullName>
    </submittedName>
</protein>
<organism evidence="3 4">
    <name type="scientific">Trichogramma brassicae</name>
    <dbReference type="NCBI Taxonomy" id="86971"/>
    <lineage>
        <taxon>Eukaryota</taxon>
        <taxon>Metazoa</taxon>
        <taxon>Ecdysozoa</taxon>
        <taxon>Arthropoda</taxon>
        <taxon>Hexapoda</taxon>
        <taxon>Insecta</taxon>
        <taxon>Pterygota</taxon>
        <taxon>Neoptera</taxon>
        <taxon>Endopterygota</taxon>
        <taxon>Hymenoptera</taxon>
        <taxon>Apocrita</taxon>
        <taxon>Proctotrupomorpha</taxon>
        <taxon>Chalcidoidea</taxon>
        <taxon>Trichogrammatidae</taxon>
        <taxon>Trichogramma</taxon>
    </lineage>
</organism>
<evidence type="ECO:0000256" key="1">
    <source>
        <dbReference type="SAM" id="MobiDB-lite"/>
    </source>
</evidence>
<feature type="compositionally biased region" description="Polar residues" evidence="1">
    <location>
        <begin position="240"/>
        <end position="254"/>
    </location>
</feature>
<keyword evidence="2" id="KW-1133">Transmembrane helix</keyword>
<evidence type="ECO:0000313" key="3">
    <source>
        <dbReference type="EMBL" id="CAB0033421.1"/>
    </source>
</evidence>
<keyword evidence="2" id="KW-0472">Membrane</keyword>
<dbReference type="AlphaFoldDB" id="A0A6H5I9T1"/>
<sequence>MILPVSELLLHRMSSCSASRHAWRQQQRTRYCFCCSVREMCTGLRVRSLQRKGNGSARRSSRSRSARGRSSTQGTARPAVIFGSKFLVMPQCCGRNIMPEALKKSEKIQENLVSNERAVARAIRRRCIVIISMPSISHICGEQHSQVVKADRMAAPLYKLIIATSWLAIVAAALITHVNVVCRTKHRVAQYTQKSCIPRHNVNNRTSTAPFASFSAKTQRERETSSSSSESSYTQDHRQTAASMPSVVQGSSAARRTPRHFIKSLRGNSFNISFICHPPPYITRARADSFFYRFKNTWIQLKKWPTVPKQGSRSSVLSTIWHV</sequence>